<dbReference type="GO" id="GO:0046872">
    <property type="term" value="F:metal ion binding"/>
    <property type="evidence" value="ECO:0007669"/>
    <property type="project" value="UniProtKB-KW"/>
</dbReference>
<dbReference type="Gene3D" id="3.60.10.10">
    <property type="entry name" value="Endonuclease/exonuclease/phosphatase"/>
    <property type="match status" value="1"/>
</dbReference>
<evidence type="ECO:0000256" key="1">
    <source>
        <dbReference type="ARBA" id="ARBA00001936"/>
    </source>
</evidence>
<reference evidence="10" key="2">
    <citation type="submission" date="2020-09" db="EMBL/GenBank/DDBJ databases">
        <authorList>
            <person name="Sun Q."/>
            <person name="Zhou Y."/>
        </authorList>
    </citation>
    <scope>NUCLEOTIDE SEQUENCE</scope>
    <source>
        <strain evidence="10">CGMCC 4.7306</strain>
    </source>
</reference>
<keyword evidence="8" id="KW-0234">DNA repair</keyword>
<comment type="cofactor">
    <cofactor evidence="2">
        <name>Mg(2+)</name>
        <dbReference type="ChEBI" id="CHEBI:18420"/>
    </cofactor>
</comment>
<evidence type="ECO:0000256" key="7">
    <source>
        <dbReference type="ARBA" id="ARBA00022842"/>
    </source>
</evidence>
<evidence type="ECO:0000256" key="8">
    <source>
        <dbReference type="ARBA" id="ARBA00023204"/>
    </source>
</evidence>
<gene>
    <name evidence="10" type="ORF">GCM10011575_35030</name>
</gene>
<comment type="caution">
    <text evidence="10">The sequence shown here is derived from an EMBL/GenBank/DDBJ whole genome shotgun (WGS) entry which is preliminary data.</text>
</comment>
<accession>A0A917SD44</accession>
<keyword evidence="6" id="KW-0378">Hydrolase</keyword>
<dbReference type="PANTHER" id="PTHR15822">
    <property type="entry name" value="TRAF AND TNF RECEPTOR-ASSOCIATED PROTEIN"/>
    <property type="match status" value="1"/>
</dbReference>
<evidence type="ECO:0000313" key="11">
    <source>
        <dbReference type="Proteomes" id="UP000613840"/>
    </source>
</evidence>
<proteinExistence type="predicted"/>
<dbReference type="RefSeq" id="WP_188896665.1">
    <property type="nucleotide sequence ID" value="NZ_BMMZ01000009.1"/>
</dbReference>
<evidence type="ECO:0000259" key="9">
    <source>
        <dbReference type="Pfam" id="PF03372"/>
    </source>
</evidence>
<dbReference type="GO" id="GO:0006281">
    <property type="term" value="P:DNA repair"/>
    <property type="evidence" value="ECO:0007669"/>
    <property type="project" value="UniProtKB-KW"/>
</dbReference>
<keyword evidence="7" id="KW-0460">Magnesium</keyword>
<dbReference type="InterPro" id="IPR051547">
    <property type="entry name" value="TDP2-like"/>
</dbReference>
<dbReference type="Pfam" id="PF03372">
    <property type="entry name" value="Exo_endo_phos"/>
    <property type="match status" value="1"/>
</dbReference>
<dbReference type="AlphaFoldDB" id="A0A917SD44"/>
<keyword evidence="11" id="KW-1185">Reference proteome</keyword>
<evidence type="ECO:0000256" key="6">
    <source>
        <dbReference type="ARBA" id="ARBA00022801"/>
    </source>
</evidence>
<dbReference type="InterPro" id="IPR005135">
    <property type="entry name" value="Endo/exonuclease/phosphatase"/>
</dbReference>
<evidence type="ECO:0000256" key="5">
    <source>
        <dbReference type="ARBA" id="ARBA00022763"/>
    </source>
</evidence>
<evidence type="ECO:0000256" key="4">
    <source>
        <dbReference type="ARBA" id="ARBA00022723"/>
    </source>
</evidence>
<keyword evidence="3" id="KW-0540">Nuclease</keyword>
<evidence type="ECO:0000256" key="3">
    <source>
        <dbReference type="ARBA" id="ARBA00022722"/>
    </source>
</evidence>
<dbReference type="GO" id="GO:0016787">
    <property type="term" value="F:hydrolase activity"/>
    <property type="evidence" value="ECO:0007669"/>
    <property type="project" value="UniProtKB-KW"/>
</dbReference>
<name>A0A917SD44_9ACTN</name>
<evidence type="ECO:0000313" key="10">
    <source>
        <dbReference type="EMBL" id="GGL73663.1"/>
    </source>
</evidence>
<protein>
    <recommendedName>
        <fullName evidence="9">Endonuclease/exonuclease/phosphatase domain-containing protein</fullName>
    </recommendedName>
</protein>
<organism evidence="10 11">
    <name type="scientific">Microlunatus endophyticus</name>
    <dbReference type="NCBI Taxonomy" id="1716077"/>
    <lineage>
        <taxon>Bacteria</taxon>
        <taxon>Bacillati</taxon>
        <taxon>Actinomycetota</taxon>
        <taxon>Actinomycetes</taxon>
        <taxon>Propionibacteriales</taxon>
        <taxon>Propionibacteriaceae</taxon>
        <taxon>Microlunatus</taxon>
    </lineage>
</organism>
<keyword evidence="4" id="KW-0479">Metal-binding</keyword>
<feature type="domain" description="Endonuclease/exonuclease/phosphatase" evidence="9">
    <location>
        <begin position="48"/>
        <end position="340"/>
    </location>
</feature>
<dbReference type="SUPFAM" id="SSF56219">
    <property type="entry name" value="DNase I-like"/>
    <property type="match status" value="1"/>
</dbReference>
<reference evidence="10" key="1">
    <citation type="journal article" date="2014" name="Int. J. Syst. Evol. Microbiol.">
        <title>Complete genome sequence of Corynebacterium casei LMG S-19264T (=DSM 44701T), isolated from a smear-ripened cheese.</title>
        <authorList>
            <consortium name="US DOE Joint Genome Institute (JGI-PGF)"/>
            <person name="Walter F."/>
            <person name="Albersmeier A."/>
            <person name="Kalinowski J."/>
            <person name="Ruckert C."/>
        </authorList>
    </citation>
    <scope>NUCLEOTIDE SEQUENCE</scope>
    <source>
        <strain evidence="10">CGMCC 4.7306</strain>
    </source>
</reference>
<keyword evidence="5" id="KW-0227">DNA damage</keyword>
<dbReference type="EMBL" id="BMMZ01000009">
    <property type="protein sequence ID" value="GGL73663.1"/>
    <property type="molecule type" value="Genomic_DNA"/>
</dbReference>
<dbReference type="Proteomes" id="UP000613840">
    <property type="component" value="Unassembled WGS sequence"/>
</dbReference>
<comment type="cofactor">
    <cofactor evidence="1">
        <name>Mn(2+)</name>
        <dbReference type="ChEBI" id="CHEBI:29035"/>
    </cofactor>
</comment>
<sequence length="349" mass="38200">MRRSSRVIAAALLVPVLGQAAAVLPVVRDFLPALPAASAATTTSLRVATFNVRTARATDDARPWLKRVTDVAADIMSAHPGIVLLQELGPGRADGNPGHLDGHQRQTASLLTALAKTGGKRYRLVRTTAYVKPGTAHGTQGARILYDSRLFTLLSHCPQTTGTSGWNASCSFDLPIAGGDTAVNRRSAAYAEFADKSTGRRFWVVTAHLDNRHGSTRTAEAKWNRLRVRQVTAIENKIIKLNRSRLPVIFGGDLNSWQRDDFGYAPHDKLVGYGFHDAVAATTRTHYAYPTVNHFDRVLKSTKLASGGSRLDVIMVKRVKKFTKWVNKFSNPDNARPSDHNMVVSNLQI</sequence>
<dbReference type="GO" id="GO:0004518">
    <property type="term" value="F:nuclease activity"/>
    <property type="evidence" value="ECO:0007669"/>
    <property type="project" value="UniProtKB-KW"/>
</dbReference>
<dbReference type="PANTHER" id="PTHR15822:SF4">
    <property type="entry name" value="TYROSYL-DNA PHOSPHODIESTERASE 2"/>
    <property type="match status" value="1"/>
</dbReference>
<evidence type="ECO:0000256" key="2">
    <source>
        <dbReference type="ARBA" id="ARBA00001946"/>
    </source>
</evidence>
<dbReference type="InterPro" id="IPR036691">
    <property type="entry name" value="Endo/exonu/phosph_ase_sf"/>
</dbReference>